<dbReference type="Proteomes" id="UP001244011">
    <property type="component" value="Unassembled WGS sequence"/>
</dbReference>
<organism evidence="2 3">
    <name type="scientific">Phialemonium atrogriseum</name>
    <dbReference type="NCBI Taxonomy" id="1093897"/>
    <lineage>
        <taxon>Eukaryota</taxon>
        <taxon>Fungi</taxon>
        <taxon>Dikarya</taxon>
        <taxon>Ascomycota</taxon>
        <taxon>Pezizomycotina</taxon>
        <taxon>Sordariomycetes</taxon>
        <taxon>Sordariomycetidae</taxon>
        <taxon>Cephalothecales</taxon>
        <taxon>Cephalothecaceae</taxon>
        <taxon>Phialemonium</taxon>
    </lineage>
</organism>
<dbReference type="GeneID" id="85306253"/>
<dbReference type="RefSeq" id="XP_060278948.1">
    <property type="nucleotide sequence ID" value="XM_060423066.1"/>
</dbReference>
<comment type="caution">
    <text evidence="2">The sequence shown here is derived from an EMBL/GenBank/DDBJ whole genome shotgun (WGS) entry which is preliminary data.</text>
</comment>
<dbReference type="AlphaFoldDB" id="A0AAJ0FJ41"/>
<gene>
    <name evidence="2" type="ORF">QBC33DRAFT_256591</name>
</gene>
<evidence type="ECO:0000256" key="1">
    <source>
        <dbReference type="SAM" id="SignalP"/>
    </source>
</evidence>
<keyword evidence="1" id="KW-0732">Signal</keyword>
<evidence type="ECO:0000313" key="3">
    <source>
        <dbReference type="Proteomes" id="UP001244011"/>
    </source>
</evidence>
<proteinExistence type="predicted"/>
<keyword evidence="3" id="KW-1185">Reference proteome</keyword>
<dbReference type="EMBL" id="MU839034">
    <property type="protein sequence ID" value="KAK1762735.1"/>
    <property type="molecule type" value="Genomic_DNA"/>
</dbReference>
<sequence length="198" mass="19753">MTMHLPFILSLIAVGVAAIPQPTTTTTTTTTTSTTSTDTHCPTVTKTGKICPTCPVPDCIVLSTISNPCDCAFPVPTVTVDRPCASCGSGGGCGGGCGTQYVYATSTSTCPGGPSPPATTCQATVTVHSYPTSGCAHTCTSGFCILDKFVTAPCGCSSFGVSTSTSTLPCPTASGCVLCTTGFPFTTTSDCPTVPTTV</sequence>
<feature type="chain" id="PRO_5042619286" evidence="1">
    <location>
        <begin position="19"/>
        <end position="198"/>
    </location>
</feature>
<evidence type="ECO:0000313" key="2">
    <source>
        <dbReference type="EMBL" id="KAK1762735.1"/>
    </source>
</evidence>
<accession>A0AAJ0FJ41</accession>
<name>A0AAJ0FJ41_9PEZI</name>
<feature type="signal peptide" evidence="1">
    <location>
        <begin position="1"/>
        <end position="18"/>
    </location>
</feature>
<protein>
    <submittedName>
        <fullName evidence="2">Uncharacterized protein</fullName>
    </submittedName>
</protein>
<reference evidence="2" key="1">
    <citation type="submission" date="2023-06" db="EMBL/GenBank/DDBJ databases">
        <title>Genome-scale phylogeny and comparative genomics of the fungal order Sordariales.</title>
        <authorList>
            <consortium name="Lawrence Berkeley National Laboratory"/>
            <person name="Hensen N."/>
            <person name="Bonometti L."/>
            <person name="Westerberg I."/>
            <person name="Brannstrom I.O."/>
            <person name="Guillou S."/>
            <person name="Cros-Aarteil S."/>
            <person name="Calhoun S."/>
            <person name="Haridas S."/>
            <person name="Kuo A."/>
            <person name="Mondo S."/>
            <person name="Pangilinan J."/>
            <person name="Riley R."/>
            <person name="Labutti K."/>
            <person name="Andreopoulos B."/>
            <person name="Lipzen A."/>
            <person name="Chen C."/>
            <person name="Yanf M."/>
            <person name="Daum C."/>
            <person name="Ng V."/>
            <person name="Clum A."/>
            <person name="Steindorff A."/>
            <person name="Ohm R."/>
            <person name="Martin F."/>
            <person name="Silar P."/>
            <person name="Natvig D."/>
            <person name="Lalanne C."/>
            <person name="Gautier V."/>
            <person name="Ament-Velasquez S.L."/>
            <person name="Kruys A."/>
            <person name="Hutchinson M.I."/>
            <person name="Powell A.J."/>
            <person name="Barry K."/>
            <person name="Miller A.N."/>
            <person name="Grigoriev I.V."/>
            <person name="Debuchy R."/>
            <person name="Gladieux P."/>
            <person name="Thoren M.H."/>
            <person name="Johannesson H."/>
        </authorList>
    </citation>
    <scope>NUCLEOTIDE SEQUENCE</scope>
    <source>
        <strain evidence="2">8032-3</strain>
    </source>
</reference>